<evidence type="ECO:0000313" key="12">
    <source>
        <dbReference type="Proteomes" id="UP001515500"/>
    </source>
</evidence>
<name>A0AB40BL19_DIOCR</name>
<dbReference type="FunFam" id="3.20.20.80:FF:000063">
    <property type="entry name" value="Beta-hexosaminidase"/>
    <property type="match status" value="1"/>
</dbReference>
<protein>
    <recommendedName>
        <fullName evidence="7">Beta-hexosaminidase</fullName>
        <ecNumber evidence="7">3.2.1.52</ecNumber>
    </recommendedName>
</protein>
<keyword evidence="5" id="KW-0325">Glycoprotein</keyword>
<dbReference type="GO" id="GO:0005975">
    <property type="term" value="P:carbohydrate metabolic process"/>
    <property type="evidence" value="ECO:0007669"/>
    <property type="project" value="InterPro"/>
</dbReference>
<evidence type="ECO:0000256" key="9">
    <source>
        <dbReference type="SAM" id="SignalP"/>
    </source>
</evidence>
<dbReference type="PANTHER" id="PTHR22600:SF40">
    <property type="entry name" value="BETA-HEXOSAMINIDASE 1"/>
    <property type="match status" value="1"/>
</dbReference>
<evidence type="ECO:0000256" key="8">
    <source>
        <dbReference type="PIRSR" id="PIRSR001093-1"/>
    </source>
</evidence>
<dbReference type="InterPro" id="IPR015883">
    <property type="entry name" value="Glyco_hydro_20_cat"/>
</dbReference>
<evidence type="ECO:0000256" key="6">
    <source>
        <dbReference type="ARBA" id="ARBA00023295"/>
    </source>
</evidence>
<dbReference type="PANTHER" id="PTHR22600">
    <property type="entry name" value="BETA-HEXOSAMINIDASE"/>
    <property type="match status" value="1"/>
</dbReference>
<keyword evidence="4 7" id="KW-0378">Hydrolase</keyword>
<dbReference type="EC" id="3.2.1.52" evidence="7"/>
<dbReference type="Proteomes" id="UP001515500">
    <property type="component" value="Chromosome 7"/>
</dbReference>
<evidence type="ECO:0000256" key="1">
    <source>
        <dbReference type="ARBA" id="ARBA00001231"/>
    </source>
</evidence>
<sequence>MPSKSRIVLLLLLLGIVFVLAPLSDAGKAREARRRVSKSSLDLDLNDTLVYLWPLPKNFSQGDQTLTVDPDLTLRLRGARGNSLIVSEAFERYKDLVFRSQVVLRGVSFDVSTLTVVVESDDDELQFGVDESYAIYVAGGDSTSIIGQAIIEANTIYGALRGLETFSQLCIFNYESKRVEIYKAPWYIKDEPRFAFRGLLLDTSRHFLPISTIKQVIDSMSYAKLNVLHWHIIDEEAFPLEVPSYPDLWKGSYSKWERYTVEDAKDIVNFAKKRGIHVMAEIDVPGHAESWGNGYPDLFPSSNCTEPLDVTKNFTFEVISGILSDMRKIFPFDSFHLGGDEVHTDCWNSTPHIKLWLEDRNMTTKAAYQYFVLKAQEIALAHNWIPVNWEETFHSFKEKLSPQTVVHNWYSSGVCPEVVANGFRCIFSNQGAWYLNWVNTPWEDFYTSEPWEGIDDPAQQQLVIGGEVCMWDEFGDTSDLQQTIWPRAAAAAERLWGSRYINDTESLNTTVLPRLQYFRCLLNHRGIAAAPVTNKEARTAPVGPGSCFAQ</sequence>
<evidence type="ECO:0000256" key="7">
    <source>
        <dbReference type="PIRNR" id="PIRNR001093"/>
    </source>
</evidence>
<dbReference type="Pfam" id="PF00728">
    <property type="entry name" value="Glyco_hydro_20"/>
    <property type="match status" value="1"/>
</dbReference>
<dbReference type="SUPFAM" id="SSF55545">
    <property type="entry name" value="beta-N-acetylhexosaminidase-like domain"/>
    <property type="match status" value="1"/>
</dbReference>
<dbReference type="AlphaFoldDB" id="A0AB40BL19"/>
<accession>A0AB40BL19</accession>
<keyword evidence="6 7" id="KW-0326">Glycosidase</keyword>
<organism evidence="12 13">
    <name type="scientific">Dioscorea cayennensis subsp. rotundata</name>
    <name type="common">White Guinea yam</name>
    <name type="synonym">Dioscorea rotundata</name>
    <dbReference type="NCBI Taxonomy" id="55577"/>
    <lineage>
        <taxon>Eukaryota</taxon>
        <taxon>Viridiplantae</taxon>
        <taxon>Streptophyta</taxon>
        <taxon>Embryophyta</taxon>
        <taxon>Tracheophyta</taxon>
        <taxon>Spermatophyta</taxon>
        <taxon>Magnoliopsida</taxon>
        <taxon>Liliopsida</taxon>
        <taxon>Dioscoreales</taxon>
        <taxon>Dioscoreaceae</taxon>
        <taxon>Dioscorea</taxon>
    </lineage>
</organism>
<feature type="chain" id="PRO_5044282924" description="Beta-hexosaminidase" evidence="9">
    <location>
        <begin position="27"/>
        <end position="550"/>
    </location>
</feature>
<dbReference type="InterPro" id="IPR017853">
    <property type="entry name" value="GH"/>
</dbReference>
<dbReference type="GO" id="GO:0030203">
    <property type="term" value="P:glycosaminoglycan metabolic process"/>
    <property type="evidence" value="ECO:0007669"/>
    <property type="project" value="TreeGrafter"/>
</dbReference>
<dbReference type="PIRSF" id="PIRSF001093">
    <property type="entry name" value="B-hxosamndse_ab_euk"/>
    <property type="match status" value="1"/>
</dbReference>
<proteinExistence type="inferred from homology"/>
<reference evidence="13" key="1">
    <citation type="submission" date="2025-08" db="UniProtKB">
        <authorList>
            <consortium name="RefSeq"/>
        </authorList>
    </citation>
    <scope>IDENTIFICATION</scope>
</reference>
<evidence type="ECO:0000256" key="4">
    <source>
        <dbReference type="ARBA" id="ARBA00022801"/>
    </source>
</evidence>
<feature type="active site" description="Proton donor" evidence="8">
    <location>
        <position position="341"/>
    </location>
</feature>
<dbReference type="SUPFAM" id="SSF51445">
    <property type="entry name" value="(Trans)glycosidases"/>
    <property type="match status" value="1"/>
</dbReference>
<evidence type="ECO:0000256" key="3">
    <source>
        <dbReference type="ARBA" id="ARBA00022729"/>
    </source>
</evidence>
<keyword evidence="3 9" id="KW-0732">Signal</keyword>
<feature type="domain" description="Glycoside hydrolase family 20 catalytic" evidence="10">
    <location>
        <begin position="194"/>
        <end position="497"/>
    </location>
</feature>
<feature type="signal peptide" evidence="9">
    <location>
        <begin position="1"/>
        <end position="26"/>
    </location>
</feature>
<evidence type="ECO:0000256" key="2">
    <source>
        <dbReference type="ARBA" id="ARBA00006285"/>
    </source>
</evidence>
<dbReference type="InterPro" id="IPR029018">
    <property type="entry name" value="Hex-like_dom2"/>
</dbReference>
<dbReference type="PRINTS" id="PR00738">
    <property type="entry name" value="GLHYDRLASE20"/>
</dbReference>
<feature type="domain" description="Beta-hexosaminidase eukaryotic type N-terminal" evidence="11">
    <location>
        <begin position="52"/>
        <end position="169"/>
    </location>
</feature>
<dbReference type="Gene3D" id="3.30.379.10">
    <property type="entry name" value="Chitobiase/beta-hexosaminidase domain 2-like"/>
    <property type="match status" value="1"/>
</dbReference>
<keyword evidence="12" id="KW-1185">Reference proteome</keyword>
<evidence type="ECO:0000259" key="10">
    <source>
        <dbReference type="Pfam" id="PF00728"/>
    </source>
</evidence>
<comment type="similarity">
    <text evidence="2 7">Belongs to the glycosyl hydrolase 20 family.</text>
</comment>
<dbReference type="Pfam" id="PF14845">
    <property type="entry name" value="Glycohydro_20b2"/>
    <property type="match status" value="1"/>
</dbReference>
<dbReference type="RefSeq" id="XP_039128117.1">
    <property type="nucleotide sequence ID" value="XM_039272183.1"/>
</dbReference>
<evidence type="ECO:0000313" key="13">
    <source>
        <dbReference type="RefSeq" id="XP_039128117.1"/>
    </source>
</evidence>
<dbReference type="Gene3D" id="3.20.20.80">
    <property type="entry name" value="Glycosidases"/>
    <property type="match status" value="1"/>
</dbReference>
<dbReference type="GO" id="GO:0016020">
    <property type="term" value="C:membrane"/>
    <property type="evidence" value="ECO:0007669"/>
    <property type="project" value="TreeGrafter"/>
</dbReference>
<dbReference type="GO" id="GO:0004563">
    <property type="term" value="F:beta-N-acetylhexosaminidase activity"/>
    <property type="evidence" value="ECO:0007669"/>
    <property type="project" value="UniProtKB-EC"/>
</dbReference>
<dbReference type="GeneID" id="120264369"/>
<dbReference type="InterPro" id="IPR029019">
    <property type="entry name" value="HEX_eukaryotic_N"/>
</dbReference>
<gene>
    <name evidence="13" type="primary">LOC120264369</name>
</gene>
<comment type="catalytic activity">
    <reaction evidence="1 7">
        <text>Hydrolysis of terminal non-reducing N-acetyl-D-hexosamine residues in N-acetyl-beta-D-hexosaminides.</text>
        <dbReference type="EC" id="3.2.1.52"/>
    </reaction>
</comment>
<evidence type="ECO:0000259" key="11">
    <source>
        <dbReference type="Pfam" id="PF14845"/>
    </source>
</evidence>
<dbReference type="InterPro" id="IPR025705">
    <property type="entry name" value="Beta_hexosaminidase_sua/sub"/>
</dbReference>
<evidence type="ECO:0000256" key="5">
    <source>
        <dbReference type="ARBA" id="ARBA00023180"/>
    </source>
</evidence>